<evidence type="ECO:0000313" key="2">
    <source>
        <dbReference type="EMBL" id="VAX04775.1"/>
    </source>
</evidence>
<keyword evidence="1" id="KW-0472">Membrane</keyword>
<sequence>MEVSAYFQYILALMFVLALILIIAYGAKKLGLMARVTTGSAKTQDKRLNIVEILPIDARRKLMIIRRDDVEHLIMLGLDQDIVIEQNIQRGFHKTTGYMSNKIGNRTENS</sequence>
<name>A0A3B1BF11_9ZZZZ</name>
<protein>
    <recommendedName>
        <fullName evidence="3">Flagellar biosynthesis protein FliO</fullName>
    </recommendedName>
</protein>
<dbReference type="InterPro" id="IPR052205">
    <property type="entry name" value="FliO/MopB"/>
</dbReference>
<keyword evidence="1" id="KW-1133">Transmembrane helix</keyword>
<feature type="transmembrane region" description="Helical" evidence="1">
    <location>
        <begin position="6"/>
        <end position="27"/>
    </location>
</feature>
<organism evidence="2">
    <name type="scientific">hydrothermal vent metagenome</name>
    <dbReference type="NCBI Taxonomy" id="652676"/>
    <lineage>
        <taxon>unclassified sequences</taxon>
        <taxon>metagenomes</taxon>
        <taxon>ecological metagenomes</taxon>
    </lineage>
</organism>
<gene>
    <name evidence="2" type="ORF">MNBD_ALPHA03-1146</name>
</gene>
<dbReference type="AlphaFoldDB" id="A0A3B1BF11"/>
<proteinExistence type="predicted"/>
<evidence type="ECO:0000256" key="1">
    <source>
        <dbReference type="SAM" id="Phobius"/>
    </source>
</evidence>
<dbReference type="EMBL" id="UOFW01000110">
    <property type="protein sequence ID" value="VAX04775.1"/>
    <property type="molecule type" value="Genomic_DNA"/>
</dbReference>
<accession>A0A3B1BF11</accession>
<evidence type="ECO:0008006" key="3">
    <source>
        <dbReference type="Google" id="ProtNLM"/>
    </source>
</evidence>
<reference evidence="2" key="1">
    <citation type="submission" date="2018-06" db="EMBL/GenBank/DDBJ databases">
        <authorList>
            <person name="Zhirakovskaya E."/>
        </authorList>
    </citation>
    <scope>NUCLEOTIDE SEQUENCE</scope>
</reference>
<dbReference type="PANTHER" id="PTHR38766:SF1">
    <property type="entry name" value="FLAGELLAR PROTEIN FLIO"/>
    <property type="match status" value="1"/>
</dbReference>
<dbReference type="PANTHER" id="PTHR38766">
    <property type="entry name" value="FLAGELLAR PROTEIN FLIO"/>
    <property type="match status" value="1"/>
</dbReference>
<keyword evidence="1" id="KW-0812">Transmembrane</keyword>